<reference evidence="6 7" key="1">
    <citation type="submission" date="2019-07" db="EMBL/GenBank/DDBJ databases">
        <title>Whole genome shotgun sequence of Meiothermus hypogaeus NBRC 106114.</title>
        <authorList>
            <person name="Hosoyama A."/>
            <person name="Uohara A."/>
            <person name="Ohji S."/>
            <person name="Ichikawa N."/>
        </authorList>
    </citation>
    <scope>NUCLEOTIDE SEQUENCE [LARGE SCALE GENOMIC DNA]</scope>
    <source>
        <strain evidence="6 7">NBRC 106114</strain>
    </source>
</reference>
<dbReference type="PANTHER" id="PTHR35008">
    <property type="entry name" value="BLL4482 PROTEIN-RELATED"/>
    <property type="match status" value="1"/>
</dbReference>
<dbReference type="RefSeq" id="WP_119340589.1">
    <property type="nucleotide sequence ID" value="NZ_BJXL01000029.1"/>
</dbReference>
<evidence type="ECO:0000259" key="5">
    <source>
        <dbReference type="PROSITE" id="PS51007"/>
    </source>
</evidence>
<evidence type="ECO:0000256" key="2">
    <source>
        <dbReference type="ARBA" id="ARBA00022723"/>
    </source>
</evidence>
<proteinExistence type="predicted"/>
<protein>
    <submittedName>
        <fullName evidence="6">Cytochrome c552</fullName>
    </submittedName>
</protein>
<dbReference type="PANTHER" id="PTHR35008:SF4">
    <property type="entry name" value="BLL4482 PROTEIN"/>
    <property type="match status" value="1"/>
</dbReference>
<dbReference type="InterPro" id="IPR036909">
    <property type="entry name" value="Cyt_c-like_dom_sf"/>
</dbReference>
<evidence type="ECO:0000313" key="7">
    <source>
        <dbReference type="Proteomes" id="UP000321197"/>
    </source>
</evidence>
<keyword evidence="2 4" id="KW-0479">Metal-binding</keyword>
<name>A0A511R0B1_9DEIN</name>
<keyword evidence="1 4" id="KW-0349">Heme</keyword>
<dbReference type="InterPro" id="IPR051459">
    <property type="entry name" value="Cytochrome_c-type_DH"/>
</dbReference>
<dbReference type="PROSITE" id="PS51007">
    <property type="entry name" value="CYTC"/>
    <property type="match status" value="1"/>
</dbReference>
<keyword evidence="3 4" id="KW-0408">Iron</keyword>
<feature type="domain" description="Cytochrome c" evidence="5">
    <location>
        <begin position="103"/>
        <end position="195"/>
    </location>
</feature>
<comment type="caution">
    <text evidence="6">The sequence shown here is derived from an EMBL/GenBank/DDBJ whole genome shotgun (WGS) entry which is preliminary data.</text>
</comment>
<evidence type="ECO:0000256" key="3">
    <source>
        <dbReference type="ARBA" id="ARBA00023004"/>
    </source>
</evidence>
<dbReference type="GO" id="GO:0020037">
    <property type="term" value="F:heme binding"/>
    <property type="evidence" value="ECO:0007669"/>
    <property type="project" value="InterPro"/>
</dbReference>
<gene>
    <name evidence="6" type="ORF">MHY01S_12060</name>
</gene>
<dbReference type="SUPFAM" id="SSF46626">
    <property type="entry name" value="Cytochrome c"/>
    <property type="match status" value="2"/>
</dbReference>
<dbReference type="InterPro" id="IPR009056">
    <property type="entry name" value="Cyt_c-like_dom"/>
</dbReference>
<accession>A0A511R0B1</accession>
<dbReference type="Gene3D" id="1.10.760.10">
    <property type="entry name" value="Cytochrome c-like domain"/>
    <property type="match status" value="2"/>
</dbReference>
<organism evidence="6 7">
    <name type="scientific">Meiothermus hypogaeus NBRC 106114</name>
    <dbReference type="NCBI Taxonomy" id="1227553"/>
    <lineage>
        <taxon>Bacteria</taxon>
        <taxon>Thermotogati</taxon>
        <taxon>Deinococcota</taxon>
        <taxon>Deinococci</taxon>
        <taxon>Thermales</taxon>
        <taxon>Thermaceae</taxon>
        <taxon>Meiothermus</taxon>
    </lineage>
</organism>
<dbReference type="EMBL" id="BJXL01000029">
    <property type="protein sequence ID" value="GEM83040.1"/>
    <property type="molecule type" value="Genomic_DNA"/>
</dbReference>
<evidence type="ECO:0000256" key="1">
    <source>
        <dbReference type="ARBA" id="ARBA00022617"/>
    </source>
</evidence>
<dbReference type="GO" id="GO:0046872">
    <property type="term" value="F:metal ion binding"/>
    <property type="evidence" value="ECO:0007669"/>
    <property type="project" value="UniProtKB-KW"/>
</dbReference>
<evidence type="ECO:0000256" key="4">
    <source>
        <dbReference type="PROSITE-ProRule" id="PRU00433"/>
    </source>
</evidence>
<dbReference type="GO" id="GO:0009055">
    <property type="term" value="F:electron transfer activity"/>
    <property type="evidence" value="ECO:0007669"/>
    <property type="project" value="InterPro"/>
</dbReference>
<dbReference type="Proteomes" id="UP000321197">
    <property type="component" value="Unassembled WGS sequence"/>
</dbReference>
<dbReference type="OrthoDB" id="31970at2"/>
<sequence>MKVRYLVWVILLALAALWVGLGQNALPEGPGRELVLQKCQTCHEIGFVTRERQTRERWDSLISEMQGYGLKVTPEERATILDYLATRLAPGAAAPAPAQPQATTPTAGASVYNNCIGCHQATGAGIPGAFPPLAGHVPEILAARGGREWLIQVMLYGLQGQISVKGASYNGIMPGYGQLSNAEIAAVLTHIATQWGNALPAGQAAFTEAEVQAQRGKNLTAQQVLSTRQQLGLR</sequence>
<evidence type="ECO:0000313" key="6">
    <source>
        <dbReference type="EMBL" id="GEM83040.1"/>
    </source>
</evidence>
<dbReference type="AlphaFoldDB" id="A0A511R0B1"/>
<dbReference type="Pfam" id="PF00034">
    <property type="entry name" value="Cytochrom_C"/>
    <property type="match status" value="1"/>
</dbReference>